<name>A0ABT5DUG8_9BACT</name>
<evidence type="ECO:0000313" key="2">
    <source>
        <dbReference type="Proteomes" id="UP001221686"/>
    </source>
</evidence>
<proteinExistence type="predicted"/>
<reference evidence="1 2" key="1">
    <citation type="submission" date="2022-11" db="EMBL/GenBank/DDBJ databases">
        <title>Minimal conservation of predation-associated metabolite biosynthetic gene clusters underscores biosynthetic potential of Myxococcota including descriptions for ten novel species: Archangium lansinium sp. nov., Myxococcus landrumus sp. nov., Nannocystis bai.</title>
        <authorList>
            <person name="Ahearne A."/>
            <person name="Stevens C."/>
            <person name="Dowd S."/>
        </authorList>
    </citation>
    <scope>NUCLEOTIDE SEQUENCE [LARGE SCALE GENOMIC DNA]</scope>
    <source>
        <strain evidence="1 2">BB15-2</strain>
    </source>
</reference>
<comment type="caution">
    <text evidence="1">The sequence shown here is derived from an EMBL/GenBank/DDBJ whole genome shotgun (WGS) entry which is preliminary data.</text>
</comment>
<evidence type="ECO:0000313" key="1">
    <source>
        <dbReference type="EMBL" id="MDC0717295.1"/>
    </source>
</evidence>
<dbReference type="EMBL" id="JAQNDL010000001">
    <property type="protein sequence ID" value="MDC0717295.1"/>
    <property type="molecule type" value="Genomic_DNA"/>
</dbReference>
<dbReference type="RefSeq" id="WP_272085781.1">
    <property type="nucleotide sequence ID" value="NZ_JAQNDL010000001.1"/>
</dbReference>
<gene>
    <name evidence="1" type="ORF">POL25_10355</name>
</gene>
<accession>A0ABT5DUG8</accession>
<sequence>MAQGAFVVDARKHSISGGAALDTAIALSPGQLLVIHVDPEDTWSAGVADRTSNANGLGNPLGGDYGLFGRGAQAFLYGALVGSLDGGATFFGVGTHLSMTILTEGTLLFYYWDSNHEDNSGQIRVSVQVYDGPRS</sequence>
<evidence type="ECO:0008006" key="3">
    <source>
        <dbReference type="Google" id="ProtNLM"/>
    </source>
</evidence>
<dbReference type="Proteomes" id="UP001221686">
    <property type="component" value="Unassembled WGS sequence"/>
</dbReference>
<dbReference type="Gene3D" id="2.60.120.430">
    <property type="entry name" value="Galactose-binding lectin"/>
    <property type="match status" value="1"/>
</dbReference>
<keyword evidence="2" id="KW-1185">Reference proteome</keyword>
<organism evidence="1 2">
    <name type="scientific">Nannocystis bainbridge</name>
    <dbReference type="NCBI Taxonomy" id="2995303"/>
    <lineage>
        <taxon>Bacteria</taxon>
        <taxon>Pseudomonadati</taxon>
        <taxon>Myxococcota</taxon>
        <taxon>Polyangia</taxon>
        <taxon>Nannocystales</taxon>
        <taxon>Nannocystaceae</taxon>
        <taxon>Nannocystis</taxon>
    </lineage>
</organism>
<protein>
    <recommendedName>
        <fullName evidence="3">Inclusion body protein</fullName>
    </recommendedName>
</protein>